<feature type="non-terminal residue" evidence="12">
    <location>
        <position position="1"/>
    </location>
</feature>
<evidence type="ECO:0000256" key="4">
    <source>
        <dbReference type="ARBA" id="ARBA00022833"/>
    </source>
</evidence>
<feature type="compositionally biased region" description="Basic residues" evidence="10">
    <location>
        <begin position="278"/>
        <end position="293"/>
    </location>
</feature>
<evidence type="ECO:0000259" key="11">
    <source>
        <dbReference type="PROSITE" id="PS51505"/>
    </source>
</evidence>
<keyword evidence="6" id="KW-0805">Transcription regulation</keyword>
<dbReference type="Pfam" id="PF08209">
    <property type="entry name" value="Sgf11"/>
    <property type="match status" value="1"/>
</dbReference>
<evidence type="ECO:0000313" key="13">
    <source>
        <dbReference type="Proteomes" id="UP001174909"/>
    </source>
</evidence>
<dbReference type="PANTHER" id="PTHR46367:SF1">
    <property type="entry name" value="ATAXIN-7-LIKE PROTEIN 3"/>
    <property type="match status" value="1"/>
</dbReference>
<dbReference type="InterPro" id="IPR013246">
    <property type="entry name" value="SAGA_su_Sgf11"/>
</dbReference>
<evidence type="ECO:0000256" key="2">
    <source>
        <dbReference type="ARBA" id="ARBA00022723"/>
    </source>
</evidence>
<dbReference type="GO" id="GO:0003713">
    <property type="term" value="F:transcription coactivator activity"/>
    <property type="evidence" value="ECO:0007669"/>
    <property type="project" value="TreeGrafter"/>
</dbReference>
<comment type="subcellular location">
    <subcellularLocation>
        <location evidence="1">Nucleus</location>
    </subcellularLocation>
</comment>
<dbReference type="GO" id="GO:0008270">
    <property type="term" value="F:zinc ion binding"/>
    <property type="evidence" value="ECO:0007669"/>
    <property type="project" value="UniProtKB-KW"/>
</dbReference>
<evidence type="ECO:0000256" key="5">
    <source>
        <dbReference type="ARBA" id="ARBA00022853"/>
    </source>
</evidence>
<comment type="caution">
    <text evidence="12">The sequence shown here is derived from an EMBL/GenBank/DDBJ whole genome shotgun (WGS) entry which is preliminary data.</text>
</comment>
<evidence type="ECO:0000256" key="8">
    <source>
        <dbReference type="ARBA" id="ARBA00023163"/>
    </source>
</evidence>
<accession>A0AA35TVK9</accession>
<keyword evidence="3" id="KW-0863">Zinc-finger</keyword>
<evidence type="ECO:0000256" key="9">
    <source>
        <dbReference type="ARBA" id="ARBA00023242"/>
    </source>
</evidence>
<feature type="compositionally biased region" description="Basic residues" evidence="10">
    <location>
        <begin position="155"/>
        <end position="167"/>
    </location>
</feature>
<evidence type="ECO:0000256" key="10">
    <source>
        <dbReference type="SAM" id="MobiDB-lite"/>
    </source>
</evidence>
<keyword evidence="8" id="KW-0804">Transcription</keyword>
<dbReference type="GO" id="GO:0071819">
    <property type="term" value="C:DUBm complex"/>
    <property type="evidence" value="ECO:0007669"/>
    <property type="project" value="UniProtKB-ARBA"/>
</dbReference>
<organism evidence="12 13">
    <name type="scientific">Geodia barretti</name>
    <name type="common">Barrett's horny sponge</name>
    <dbReference type="NCBI Taxonomy" id="519541"/>
    <lineage>
        <taxon>Eukaryota</taxon>
        <taxon>Metazoa</taxon>
        <taxon>Porifera</taxon>
        <taxon>Demospongiae</taxon>
        <taxon>Heteroscleromorpha</taxon>
        <taxon>Tetractinellida</taxon>
        <taxon>Astrophorina</taxon>
        <taxon>Geodiidae</taxon>
        <taxon>Geodia</taxon>
    </lineage>
</organism>
<dbReference type="Proteomes" id="UP001174909">
    <property type="component" value="Unassembled WGS sequence"/>
</dbReference>
<evidence type="ECO:0000256" key="1">
    <source>
        <dbReference type="ARBA" id="ARBA00004123"/>
    </source>
</evidence>
<evidence type="ECO:0000256" key="6">
    <source>
        <dbReference type="ARBA" id="ARBA00023015"/>
    </source>
</evidence>
<dbReference type="GO" id="GO:0000124">
    <property type="term" value="C:SAGA complex"/>
    <property type="evidence" value="ECO:0007669"/>
    <property type="project" value="TreeGrafter"/>
</dbReference>
<dbReference type="AlphaFoldDB" id="A0AA35TVK9"/>
<dbReference type="PROSITE" id="PS51505">
    <property type="entry name" value="SCA7"/>
    <property type="match status" value="1"/>
</dbReference>
<evidence type="ECO:0000256" key="7">
    <source>
        <dbReference type="ARBA" id="ARBA00023159"/>
    </source>
</evidence>
<keyword evidence="7" id="KW-0010">Activator</keyword>
<sequence>RVCGEREKRGLLSRAMARNGDGDMTESIMHQLIDEEALGVAFEMHRAIKLGYYELVYPDESSYEKHDVIDMKGYDIFGNTQQSLQKNVDCQCPNCDRTLGATKFAPHLEKCMGMGRNSTRLANRKNNRTPVESDQEGGGARSEEEDEWVYPERRASKKARRDKHHSSPIRTTGSRPGPGRPPKKYKISLLQQICGVVSERTGRLCTRSVNCPQHSEEQRQSLRRKLLDRPLDLPLSSHKRKRDRAESPPDDDSDVVSSNHHHSPSDSPPAAMATWGPSKKRKNKAGKRTKRSNHGNSGSSGVTTTSSRPFSTMF</sequence>
<evidence type="ECO:0000256" key="3">
    <source>
        <dbReference type="ARBA" id="ARBA00022771"/>
    </source>
</evidence>
<keyword evidence="4" id="KW-0862">Zinc</keyword>
<dbReference type="FunFam" id="3.30.160.60:FF:000118">
    <property type="entry name" value="Ataxin-7-like protein 3"/>
    <property type="match status" value="1"/>
</dbReference>
<evidence type="ECO:0000313" key="12">
    <source>
        <dbReference type="EMBL" id="CAI8054708.1"/>
    </source>
</evidence>
<feature type="region of interest" description="Disordered" evidence="10">
    <location>
        <begin position="120"/>
        <end position="184"/>
    </location>
</feature>
<feature type="compositionally biased region" description="Basic and acidic residues" evidence="10">
    <location>
        <begin position="214"/>
        <end position="231"/>
    </location>
</feature>
<dbReference type="EMBL" id="CASHTH010004204">
    <property type="protein sequence ID" value="CAI8054708.1"/>
    <property type="molecule type" value="Genomic_DNA"/>
</dbReference>
<dbReference type="Gene3D" id="6.10.140.1270">
    <property type="match status" value="1"/>
</dbReference>
<reference evidence="12" key="1">
    <citation type="submission" date="2023-03" db="EMBL/GenBank/DDBJ databases">
        <authorList>
            <person name="Steffen K."/>
            <person name="Cardenas P."/>
        </authorList>
    </citation>
    <scope>NUCLEOTIDE SEQUENCE</scope>
</reference>
<proteinExistence type="predicted"/>
<keyword evidence="13" id="KW-1185">Reference proteome</keyword>
<feature type="region of interest" description="Disordered" evidence="10">
    <location>
        <begin position="211"/>
        <end position="314"/>
    </location>
</feature>
<dbReference type="InterPro" id="IPR013243">
    <property type="entry name" value="SCA7_dom"/>
</dbReference>
<keyword evidence="5" id="KW-0156">Chromatin regulator</keyword>
<keyword evidence="2" id="KW-0479">Metal-binding</keyword>
<dbReference type="Gene3D" id="3.30.160.60">
    <property type="entry name" value="Classic Zinc Finger"/>
    <property type="match status" value="1"/>
</dbReference>
<feature type="domain" description="SCA7" evidence="11">
    <location>
        <begin position="181"/>
        <end position="248"/>
    </location>
</feature>
<dbReference type="Pfam" id="PF08313">
    <property type="entry name" value="SCA7"/>
    <property type="match status" value="1"/>
</dbReference>
<dbReference type="GO" id="GO:0006357">
    <property type="term" value="P:regulation of transcription by RNA polymerase II"/>
    <property type="evidence" value="ECO:0007669"/>
    <property type="project" value="TreeGrafter"/>
</dbReference>
<dbReference type="GO" id="GO:0006325">
    <property type="term" value="P:chromatin organization"/>
    <property type="evidence" value="ECO:0007669"/>
    <property type="project" value="UniProtKB-KW"/>
</dbReference>
<protein>
    <submittedName>
        <fullName evidence="12">Ataxin-7-like protein 3</fullName>
    </submittedName>
</protein>
<feature type="compositionally biased region" description="Low complexity" evidence="10">
    <location>
        <begin position="294"/>
        <end position="307"/>
    </location>
</feature>
<feature type="compositionally biased region" description="Low complexity" evidence="10">
    <location>
        <begin position="168"/>
        <end position="177"/>
    </location>
</feature>
<gene>
    <name evidence="12" type="ORF">GBAR_LOCUS29838</name>
</gene>
<dbReference type="InterPro" id="IPR051078">
    <property type="entry name" value="SGF11"/>
</dbReference>
<keyword evidence="9" id="KW-0539">Nucleus</keyword>
<name>A0AA35TVK9_GEOBA</name>
<dbReference type="PANTHER" id="PTHR46367">
    <property type="entry name" value="ATAXIN-7-LIKE PROTEIN 3"/>
    <property type="match status" value="1"/>
</dbReference>